<dbReference type="PANTHER" id="PTHR30158:SF23">
    <property type="entry name" value="MULTIDRUG RESISTANCE PROTEIN MEXA"/>
    <property type="match status" value="1"/>
</dbReference>
<evidence type="ECO:0000313" key="6">
    <source>
        <dbReference type="EMBL" id="AOC96975.1"/>
    </source>
</evidence>
<dbReference type="Pfam" id="PF25967">
    <property type="entry name" value="RND-MFP_C"/>
    <property type="match status" value="1"/>
</dbReference>
<dbReference type="GO" id="GO:0022857">
    <property type="term" value="F:transmembrane transporter activity"/>
    <property type="evidence" value="ECO:0007669"/>
    <property type="project" value="InterPro"/>
</dbReference>
<evidence type="ECO:0000259" key="3">
    <source>
        <dbReference type="Pfam" id="PF25917"/>
    </source>
</evidence>
<dbReference type="Gene3D" id="1.10.287.470">
    <property type="entry name" value="Helix hairpin bin"/>
    <property type="match status" value="1"/>
</dbReference>
<gene>
    <name evidence="6" type="primary">bepF_3</name>
    <name evidence="6" type="ORF">BB050_03897</name>
</gene>
<dbReference type="SUPFAM" id="SSF111369">
    <property type="entry name" value="HlyD-like secretion proteins"/>
    <property type="match status" value="1"/>
</dbReference>
<dbReference type="Gene3D" id="2.40.30.170">
    <property type="match status" value="1"/>
</dbReference>
<sequence>MNFYGLFPKASYLKIKNKLHFNAEIIMKRIFMIMTLCALTFAGCNSKKEEEKKEKTKFVVTTPIERDTTITKDYVSQIHSIQHIEIRAQERGYLEKIYVDEGQMVKKGQLLFKIMPALYEAEMKKSKAEVSFSAIEYQNAKKLADEKVVSPNELAMAKAKLEKADAELALSKVHLQFTEIRAPFDGIIDKFHVRQGSLVDEGELLTELADNSSMWVYYNVPESEYLDYQEKAEKSGKMKVSLLMANNKKFPYSGVVETIEADFDNETGNIPFRAVFPNPKRLLRHGETGSIQMPIELKNAMLIPQKATFEVLDKKYVYVIDKNGTVKSREVVIAAEMPHLFVIKEGLSINDKILLEGLRLVKENDKIDYEVVKPQSVMSNLELYAE</sequence>
<dbReference type="NCBIfam" id="TIGR01730">
    <property type="entry name" value="RND_mfp"/>
    <property type="match status" value="1"/>
</dbReference>
<dbReference type="InterPro" id="IPR058625">
    <property type="entry name" value="MdtA-like_BSH"/>
</dbReference>
<dbReference type="Proteomes" id="UP000093276">
    <property type="component" value="Chromosome"/>
</dbReference>
<comment type="similarity">
    <text evidence="2">Belongs to the membrane fusion protein (MFP) (TC 8.A.1) family.</text>
</comment>
<dbReference type="GO" id="GO:0046677">
    <property type="term" value="P:response to antibiotic"/>
    <property type="evidence" value="ECO:0007669"/>
    <property type="project" value="TreeGrafter"/>
</dbReference>
<feature type="domain" description="Multidrug resistance protein MdtA-like beta-barrel" evidence="4">
    <location>
        <begin position="214"/>
        <end position="293"/>
    </location>
</feature>
<evidence type="ECO:0000259" key="4">
    <source>
        <dbReference type="Pfam" id="PF25944"/>
    </source>
</evidence>
<dbReference type="KEGG" id="fjg:BB050_03897"/>
<dbReference type="PANTHER" id="PTHR30158">
    <property type="entry name" value="ACRA/E-RELATED COMPONENT OF DRUG EFFLUX TRANSPORTER"/>
    <property type="match status" value="1"/>
</dbReference>
<feature type="domain" description="Multidrug resistance protein MdtA-like C-terminal permuted SH3" evidence="5">
    <location>
        <begin position="299"/>
        <end position="358"/>
    </location>
</feature>
<organism evidence="6 7">
    <name type="scientific">Flavobacterium anhuiense</name>
    <dbReference type="NCBI Taxonomy" id="459526"/>
    <lineage>
        <taxon>Bacteria</taxon>
        <taxon>Pseudomonadati</taxon>
        <taxon>Bacteroidota</taxon>
        <taxon>Flavobacteriia</taxon>
        <taxon>Flavobacteriales</taxon>
        <taxon>Flavobacteriaceae</taxon>
        <taxon>Flavobacterium</taxon>
    </lineage>
</organism>
<proteinExistence type="inferred from homology"/>
<feature type="domain" description="Multidrug resistance protein MdtA-like barrel-sandwich hybrid" evidence="3">
    <location>
        <begin position="83"/>
        <end position="203"/>
    </location>
</feature>
<name>A0AAC9GJT2_9FLAO</name>
<evidence type="ECO:0000256" key="2">
    <source>
        <dbReference type="ARBA" id="ARBA00009477"/>
    </source>
</evidence>
<dbReference type="GO" id="GO:0030313">
    <property type="term" value="C:cell envelope"/>
    <property type="evidence" value="ECO:0007669"/>
    <property type="project" value="UniProtKB-SubCell"/>
</dbReference>
<dbReference type="InterPro" id="IPR058627">
    <property type="entry name" value="MdtA-like_C"/>
</dbReference>
<dbReference type="AlphaFoldDB" id="A0AAC9GJT2"/>
<accession>A0AAC9GJT2</accession>
<dbReference type="Gene3D" id="2.40.50.100">
    <property type="match status" value="1"/>
</dbReference>
<dbReference type="Pfam" id="PF25917">
    <property type="entry name" value="BSH_RND"/>
    <property type="match status" value="1"/>
</dbReference>
<dbReference type="Pfam" id="PF25944">
    <property type="entry name" value="Beta-barrel_RND"/>
    <property type="match status" value="1"/>
</dbReference>
<evidence type="ECO:0000259" key="5">
    <source>
        <dbReference type="Pfam" id="PF25967"/>
    </source>
</evidence>
<dbReference type="InterPro" id="IPR006143">
    <property type="entry name" value="RND_pump_MFP"/>
</dbReference>
<dbReference type="EMBL" id="CP016907">
    <property type="protein sequence ID" value="AOC96975.1"/>
    <property type="molecule type" value="Genomic_DNA"/>
</dbReference>
<reference evidence="6 7" key="1">
    <citation type="submission" date="2016-08" db="EMBL/GenBank/DDBJ databases">
        <title>Complete genome sequence of Flavobacterium johnsoniae strain GSE09, a volatile-producing biocontrol agent isolated from cucumber (Cucumis sativus).</title>
        <authorList>
            <person name="Jeong J.-J."/>
            <person name="Oh J.Y."/>
            <person name="Jim Y.J."/>
            <person name="Sang M.K."/>
            <person name="Kim K.D."/>
        </authorList>
    </citation>
    <scope>NUCLEOTIDE SEQUENCE [LARGE SCALE GENOMIC DNA]</scope>
    <source>
        <strain evidence="6 7">GSE09</strain>
    </source>
</reference>
<protein>
    <submittedName>
        <fullName evidence="6">Efflux pump periplasmic linker BepF</fullName>
    </submittedName>
</protein>
<dbReference type="GO" id="GO:0005886">
    <property type="term" value="C:plasma membrane"/>
    <property type="evidence" value="ECO:0007669"/>
    <property type="project" value="TreeGrafter"/>
</dbReference>
<dbReference type="Gene3D" id="2.40.420.20">
    <property type="match status" value="1"/>
</dbReference>
<dbReference type="InterPro" id="IPR058626">
    <property type="entry name" value="MdtA-like_b-barrel"/>
</dbReference>
<evidence type="ECO:0000256" key="1">
    <source>
        <dbReference type="ARBA" id="ARBA00004196"/>
    </source>
</evidence>
<evidence type="ECO:0000313" key="7">
    <source>
        <dbReference type="Proteomes" id="UP000093276"/>
    </source>
</evidence>
<comment type="subcellular location">
    <subcellularLocation>
        <location evidence="1">Cell envelope</location>
    </subcellularLocation>
</comment>